<sequence>MADYFLKNGKKYYKKNDHPCNSSNSDSTNCFIQNYTIFGTEDTPQDLDITTGIPRTVFENFTKNHNKTLIKFSFSPAFATTIRLTIARLNHRSPLTFTLTPGDIKTFLVEDVLSITFSDTVAPSTLNLLIQQTNCICCSNSNNDESYYYNSCNDAY</sequence>
<reference evidence="1 2" key="1">
    <citation type="journal article" date="2013" name="Genome Announc.">
        <title>Complete Genome Sequence of Bacillus thuringiensis Serovar Israelensis Strain HD-789.</title>
        <authorList>
            <person name="Doggett N.A."/>
            <person name="Stubben C.J."/>
            <person name="Chertkov O."/>
            <person name="Bruce D.C."/>
            <person name="Detter J.C."/>
            <person name="Johnson S.L."/>
            <person name="Han C.S."/>
        </authorList>
    </citation>
    <scope>NUCLEOTIDE SEQUENCE [LARGE SCALE GENOMIC DNA]</scope>
    <source>
        <strain evidence="1 2">HD-789</strain>
    </source>
</reference>
<protein>
    <submittedName>
        <fullName evidence="1">Exosporium protein D</fullName>
    </submittedName>
</protein>
<organism evidence="1 2">
    <name type="scientific">Bacillus thuringiensis HD-789</name>
    <dbReference type="NCBI Taxonomy" id="1217737"/>
    <lineage>
        <taxon>Bacteria</taxon>
        <taxon>Bacillati</taxon>
        <taxon>Bacillota</taxon>
        <taxon>Bacilli</taxon>
        <taxon>Bacillales</taxon>
        <taxon>Bacillaceae</taxon>
        <taxon>Bacillus</taxon>
        <taxon>Bacillus cereus group</taxon>
    </lineage>
</organism>
<gene>
    <name evidence="1" type="ORF">BTF1_20775</name>
</gene>
<dbReference type="Proteomes" id="UP000005257">
    <property type="component" value="Chromosome"/>
</dbReference>
<proteinExistence type="predicted"/>
<evidence type="ECO:0000313" key="2">
    <source>
        <dbReference type="Proteomes" id="UP000005257"/>
    </source>
</evidence>
<dbReference type="EMBL" id="CP003763">
    <property type="protein sequence ID" value="AFQ28324.1"/>
    <property type="molecule type" value="Genomic_DNA"/>
</dbReference>
<dbReference type="AlphaFoldDB" id="A0A9W3JRN7"/>
<dbReference type="KEGG" id="btn:BTF1_20775"/>
<name>A0A9W3JRN7_BACTU</name>
<evidence type="ECO:0000313" key="1">
    <source>
        <dbReference type="EMBL" id="AFQ28324.1"/>
    </source>
</evidence>
<accession>A0A9W3JRN7</accession>
<dbReference type="RefSeq" id="WP_000796367.1">
    <property type="nucleotide sequence ID" value="NC_018508.1"/>
</dbReference>